<evidence type="ECO:0000256" key="1">
    <source>
        <dbReference type="SAM" id="MobiDB-lite"/>
    </source>
</evidence>
<comment type="caution">
    <text evidence="2">The sequence shown here is derived from an EMBL/GenBank/DDBJ whole genome shotgun (WGS) entry which is preliminary data.</text>
</comment>
<sequence length="115" mass="12366">METGSTSKKTVELGDRNVCTLQVPEEIPKKGMLHEEIQSVPFDEKEPAKVFIIRGGLIGGGPPVVRGPPLQARRAKEEDLLGGKGRGHLGRGGETSRGKFHPGAQQDMADVYGIH</sequence>
<dbReference type="AlphaFoldDB" id="A0AAV3R1M2"/>
<dbReference type="Proteomes" id="UP001454036">
    <property type="component" value="Unassembled WGS sequence"/>
</dbReference>
<dbReference type="EMBL" id="BAABME010023913">
    <property type="protein sequence ID" value="GAA0169101.1"/>
    <property type="molecule type" value="Genomic_DNA"/>
</dbReference>
<evidence type="ECO:0000313" key="2">
    <source>
        <dbReference type="EMBL" id="GAA0169101.1"/>
    </source>
</evidence>
<gene>
    <name evidence="2" type="ORF">LIER_40706</name>
</gene>
<proteinExistence type="predicted"/>
<protein>
    <submittedName>
        <fullName evidence="2">Uncharacterized protein</fullName>
    </submittedName>
</protein>
<organism evidence="2 3">
    <name type="scientific">Lithospermum erythrorhizon</name>
    <name type="common">Purple gromwell</name>
    <name type="synonym">Lithospermum officinale var. erythrorhizon</name>
    <dbReference type="NCBI Taxonomy" id="34254"/>
    <lineage>
        <taxon>Eukaryota</taxon>
        <taxon>Viridiplantae</taxon>
        <taxon>Streptophyta</taxon>
        <taxon>Embryophyta</taxon>
        <taxon>Tracheophyta</taxon>
        <taxon>Spermatophyta</taxon>
        <taxon>Magnoliopsida</taxon>
        <taxon>eudicotyledons</taxon>
        <taxon>Gunneridae</taxon>
        <taxon>Pentapetalae</taxon>
        <taxon>asterids</taxon>
        <taxon>lamiids</taxon>
        <taxon>Boraginales</taxon>
        <taxon>Boraginaceae</taxon>
        <taxon>Boraginoideae</taxon>
        <taxon>Lithospermeae</taxon>
        <taxon>Lithospermum</taxon>
    </lineage>
</organism>
<keyword evidence="3" id="KW-1185">Reference proteome</keyword>
<reference evidence="2 3" key="1">
    <citation type="submission" date="2024-01" db="EMBL/GenBank/DDBJ databases">
        <title>The complete chloroplast genome sequence of Lithospermum erythrorhizon: insights into the phylogenetic relationship among Boraginaceae species and the maternal lineages of purple gromwells.</title>
        <authorList>
            <person name="Okada T."/>
            <person name="Watanabe K."/>
        </authorList>
    </citation>
    <scope>NUCLEOTIDE SEQUENCE [LARGE SCALE GENOMIC DNA]</scope>
</reference>
<feature type="region of interest" description="Disordered" evidence="1">
    <location>
        <begin position="76"/>
        <end position="115"/>
    </location>
</feature>
<evidence type="ECO:0000313" key="3">
    <source>
        <dbReference type="Proteomes" id="UP001454036"/>
    </source>
</evidence>
<name>A0AAV3R1M2_LITER</name>
<accession>A0AAV3R1M2</accession>